<gene>
    <name evidence="2" type="ORF">SIID45300_00771</name>
</gene>
<evidence type="ECO:0000313" key="3">
    <source>
        <dbReference type="Proteomes" id="UP001628193"/>
    </source>
</evidence>
<organism evidence="2 3">
    <name type="scientific">Candidatus Magnetaquiglobus chichijimensis</name>
    <dbReference type="NCBI Taxonomy" id="3141448"/>
    <lineage>
        <taxon>Bacteria</taxon>
        <taxon>Pseudomonadati</taxon>
        <taxon>Pseudomonadota</taxon>
        <taxon>Magnetococcia</taxon>
        <taxon>Magnetococcales</taxon>
        <taxon>Candidatus Magnetaquicoccaceae</taxon>
        <taxon>Candidatus Magnetaquiglobus</taxon>
    </lineage>
</organism>
<evidence type="ECO:0000256" key="1">
    <source>
        <dbReference type="SAM" id="MobiDB-lite"/>
    </source>
</evidence>
<comment type="caution">
    <text evidence="2">The sequence shown here is derived from an EMBL/GenBank/DDBJ whole genome shotgun (WGS) entry which is preliminary data.</text>
</comment>
<dbReference type="SUPFAM" id="SSF52266">
    <property type="entry name" value="SGNH hydrolase"/>
    <property type="match status" value="1"/>
</dbReference>
<protein>
    <recommendedName>
        <fullName evidence="4">SGNH hydrolase-type esterase domain-containing protein</fullName>
    </recommendedName>
</protein>
<dbReference type="InterPro" id="IPR036514">
    <property type="entry name" value="SGNH_hydro_sf"/>
</dbReference>
<accession>A0ABQ0C6E5</accession>
<reference evidence="2 3" key="1">
    <citation type="submission" date="2024-05" db="EMBL/GenBank/DDBJ databases">
        <authorList>
            <consortium name="Candidatus Magnetaquicoccaceae bacterium FCR-1 genome sequencing consortium"/>
            <person name="Shimoshige H."/>
            <person name="Shimamura S."/>
            <person name="Taoka A."/>
            <person name="Kobayashi H."/>
            <person name="Maekawa T."/>
        </authorList>
    </citation>
    <scope>NUCLEOTIDE SEQUENCE [LARGE SCALE GENOMIC DNA]</scope>
    <source>
        <strain evidence="2 3">FCR-1</strain>
    </source>
</reference>
<dbReference type="RefSeq" id="WP_420904171.1">
    <property type="nucleotide sequence ID" value="NZ_BAAFGK010000002.1"/>
</dbReference>
<dbReference type="Proteomes" id="UP001628193">
    <property type="component" value="Unassembled WGS sequence"/>
</dbReference>
<name>A0ABQ0C6E5_9PROT</name>
<keyword evidence="3" id="KW-1185">Reference proteome</keyword>
<dbReference type="EMBL" id="BAAFGK010000002">
    <property type="protein sequence ID" value="GAB0056463.1"/>
    <property type="molecule type" value="Genomic_DNA"/>
</dbReference>
<feature type="region of interest" description="Disordered" evidence="1">
    <location>
        <begin position="44"/>
        <end position="63"/>
    </location>
</feature>
<reference evidence="2 3" key="2">
    <citation type="submission" date="2024-09" db="EMBL/GenBank/DDBJ databases">
        <title>Draft genome sequence of Candidatus Magnetaquicoccaceae bacterium FCR-1.</title>
        <authorList>
            <person name="Shimoshige H."/>
            <person name="Shimamura S."/>
            <person name="Taoka A."/>
            <person name="Kobayashi H."/>
            <person name="Maekawa T."/>
        </authorList>
    </citation>
    <scope>NUCLEOTIDE SEQUENCE [LARGE SCALE GENOMIC DNA]</scope>
    <source>
        <strain evidence="2 3">FCR-1</strain>
    </source>
</reference>
<sequence length="696" mass="77223">MTTPPPDSAKLLANQLATRLMQVADLPRLLDTMRQLGFFNGRLDLPAEQASPPPEPTVKDDSQPIGIWEPVVVDGKRHYRRGEVDPFTASRWATTETIPAKSDKKRIVYLGESVARGFFFEPHFTPALALEAMLAGEESATGHEVIDLACNGLFMPALLKLAHDALALEPDLFIVFAGNNLLEPNALWQEMGPNMAHALRRGEGVAGINRVIETWLGQRVRGTLDQLVKLTESQGVPVLLVIPEFNLVDFGSDAVAGAPLMRTPEAHTLWQQVWDEAQTRLQQQDWVAGETIAARLRELDDGTTAHAWNLTARCQMARGDVHGARASLEQARDAMLWSWPLLTPRRPHAVREAMLAERERIAPQVTLIDLAERLTVWRDGALPDREIFFDYCHLSFEGISMVAAEMAREVRKILDGVDADWTTLMARSPRPDAAIISRAHLFAALHNASWGQSREIVRHHAEKAAQSPEMLKLATLMGDLACRCLPGALCDIFPDVLALDDPLAVFRMADMGERRHDLVIEALSLAFTKHDPQLAGQLQERLIANHGMGAGPVDLLEPYRHINNWCQPGGEWHKSSSFFTSHTEESEFVLYLGAVSAPLQLTLTCRMAEGIAMGATVEITLNGTHVAHTPVLSAWTTRHIALPVEHLRPGKNLITVIWPFPPAVPTNWNQLADRLESGLRPSLFQPWGEIHTLEVE</sequence>
<proteinExistence type="predicted"/>
<dbReference type="Gene3D" id="3.40.50.1110">
    <property type="entry name" value="SGNH hydrolase"/>
    <property type="match status" value="1"/>
</dbReference>
<evidence type="ECO:0008006" key="4">
    <source>
        <dbReference type="Google" id="ProtNLM"/>
    </source>
</evidence>
<evidence type="ECO:0000313" key="2">
    <source>
        <dbReference type="EMBL" id="GAB0056463.1"/>
    </source>
</evidence>